<dbReference type="RefSeq" id="XP_062662699.1">
    <property type="nucleotide sequence ID" value="XM_062802167.1"/>
</dbReference>
<dbReference type="Proteomes" id="UP001278766">
    <property type="component" value="Unassembled WGS sequence"/>
</dbReference>
<keyword evidence="2" id="KW-1185">Reference proteome</keyword>
<accession>A0AAE0HMB9</accession>
<protein>
    <submittedName>
        <fullName evidence="1">Uncharacterized protein</fullName>
    </submittedName>
</protein>
<proteinExistence type="predicted"/>
<evidence type="ECO:0000313" key="1">
    <source>
        <dbReference type="EMBL" id="KAK3299185.1"/>
    </source>
</evidence>
<dbReference type="GeneID" id="87839115"/>
<reference evidence="1" key="1">
    <citation type="journal article" date="2023" name="Mol. Phylogenet. Evol.">
        <title>Genome-scale phylogeny and comparative genomics of the fungal order Sordariales.</title>
        <authorList>
            <person name="Hensen N."/>
            <person name="Bonometti L."/>
            <person name="Westerberg I."/>
            <person name="Brannstrom I.O."/>
            <person name="Guillou S."/>
            <person name="Cros-Aarteil S."/>
            <person name="Calhoun S."/>
            <person name="Haridas S."/>
            <person name="Kuo A."/>
            <person name="Mondo S."/>
            <person name="Pangilinan J."/>
            <person name="Riley R."/>
            <person name="LaButti K."/>
            <person name="Andreopoulos B."/>
            <person name="Lipzen A."/>
            <person name="Chen C."/>
            <person name="Yan M."/>
            <person name="Daum C."/>
            <person name="Ng V."/>
            <person name="Clum A."/>
            <person name="Steindorff A."/>
            <person name="Ohm R.A."/>
            <person name="Martin F."/>
            <person name="Silar P."/>
            <person name="Natvig D.O."/>
            <person name="Lalanne C."/>
            <person name="Gautier V."/>
            <person name="Ament-Velasquez S.L."/>
            <person name="Kruys A."/>
            <person name="Hutchinson M.I."/>
            <person name="Powell A.J."/>
            <person name="Barry K."/>
            <person name="Miller A.N."/>
            <person name="Grigoriev I.V."/>
            <person name="Debuchy R."/>
            <person name="Gladieux P."/>
            <person name="Hiltunen Thoren M."/>
            <person name="Johannesson H."/>
        </authorList>
    </citation>
    <scope>NUCLEOTIDE SEQUENCE</scope>
    <source>
        <strain evidence="1">CBS 168.71</strain>
    </source>
</reference>
<dbReference type="AlphaFoldDB" id="A0AAE0HMB9"/>
<evidence type="ECO:0000313" key="2">
    <source>
        <dbReference type="Proteomes" id="UP001278766"/>
    </source>
</evidence>
<name>A0AAE0HMB9_9PEZI</name>
<gene>
    <name evidence="1" type="ORF">B0H64DRAFT_371570</name>
</gene>
<organism evidence="1 2">
    <name type="scientific">Chaetomium fimeti</name>
    <dbReference type="NCBI Taxonomy" id="1854472"/>
    <lineage>
        <taxon>Eukaryota</taxon>
        <taxon>Fungi</taxon>
        <taxon>Dikarya</taxon>
        <taxon>Ascomycota</taxon>
        <taxon>Pezizomycotina</taxon>
        <taxon>Sordariomycetes</taxon>
        <taxon>Sordariomycetidae</taxon>
        <taxon>Sordariales</taxon>
        <taxon>Chaetomiaceae</taxon>
        <taxon>Chaetomium</taxon>
    </lineage>
</organism>
<reference evidence="1" key="2">
    <citation type="submission" date="2023-06" db="EMBL/GenBank/DDBJ databases">
        <authorList>
            <consortium name="Lawrence Berkeley National Laboratory"/>
            <person name="Haridas S."/>
            <person name="Hensen N."/>
            <person name="Bonometti L."/>
            <person name="Westerberg I."/>
            <person name="Brannstrom I.O."/>
            <person name="Guillou S."/>
            <person name="Cros-Aarteil S."/>
            <person name="Calhoun S."/>
            <person name="Kuo A."/>
            <person name="Mondo S."/>
            <person name="Pangilinan J."/>
            <person name="Riley R."/>
            <person name="Labutti K."/>
            <person name="Andreopoulos B."/>
            <person name="Lipzen A."/>
            <person name="Chen C."/>
            <person name="Yanf M."/>
            <person name="Daum C."/>
            <person name="Ng V."/>
            <person name="Clum A."/>
            <person name="Steindorff A."/>
            <person name="Ohm R."/>
            <person name="Martin F."/>
            <person name="Silar P."/>
            <person name="Natvig D."/>
            <person name="Lalanne C."/>
            <person name="Gautier V."/>
            <person name="Ament-Velasquez S.L."/>
            <person name="Kruys A."/>
            <person name="Hutchinson M.I."/>
            <person name="Powell A.J."/>
            <person name="Barry K."/>
            <person name="Miller A.N."/>
            <person name="Grigoriev I.V."/>
            <person name="Debuchy R."/>
            <person name="Gladieux P."/>
            <person name="Thoren M.H."/>
            <person name="Johannesson H."/>
        </authorList>
    </citation>
    <scope>NUCLEOTIDE SEQUENCE</scope>
    <source>
        <strain evidence="1">CBS 168.71</strain>
    </source>
</reference>
<dbReference type="EMBL" id="JAUEPN010000002">
    <property type="protein sequence ID" value="KAK3299185.1"/>
    <property type="molecule type" value="Genomic_DNA"/>
</dbReference>
<comment type="caution">
    <text evidence="1">The sequence shown here is derived from an EMBL/GenBank/DDBJ whole genome shotgun (WGS) entry which is preliminary data.</text>
</comment>
<sequence length="128" mass="14628">MPSLPWLRTADGVHRLTTATPWAGRGPRVHRPFADEVVWIRVACVGSRTEPLWRVLRAAEPEPLRLLFVLQLHTSRSLHPLSTVSGLCHYTITRLQRGSSSSGYEVCRNQQKHPNLNGLKQHFIDEFR</sequence>